<evidence type="ECO:0000256" key="4">
    <source>
        <dbReference type="ARBA" id="ARBA00022803"/>
    </source>
</evidence>
<dbReference type="GO" id="GO:0000155">
    <property type="term" value="F:phosphorelay sensor kinase activity"/>
    <property type="evidence" value="ECO:0007669"/>
    <property type="project" value="InterPro"/>
</dbReference>
<evidence type="ECO:0000256" key="7">
    <source>
        <dbReference type="SAM" id="Phobius"/>
    </source>
</evidence>
<dbReference type="PANTHER" id="PTHR46630">
    <property type="entry name" value="TETRATRICOPEPTIDE REPEAT PROTEIN 29"/>
    <property type="match status" value="1"/>
</dbReference>
<comment type="caution">
    <text evidence="9">The sequence shown here is derived from an EMBL/GenBank/DDBJ whole genome shotgun (WGS) entry which is preliminary data.</text>
</comment>
<dbReference type="InterPro" id="IPR051476">
    <property type="entry name" value="Bac_ResReg_Asp_Phosphatase"/>
</dbReference>
<evidence type="ECO:0000256" key="8">
    <source>
        <dbReference type="SAM" id="SignalP"/>
    </source>
</evidence>
<accession>A0A4U1BT44</accession>
<dbReference type="InterPro" id="IPR036097">
    <property type="entry name" value="HisK_dim/P_sf"/>
</dbReference>
<evidence type="ECO:0000256" key="3">
    <source>
        <dbReference type="ARBA" id="ARBA00022737"/>
    </source>
</evidence>
<keyword evidence="7" id="KW-0472">Membrane</keyword>
<dbReference type="SUPFAM" id="SSF47384">
    <property type="entry name" value="Homodimeric domain of signal transducing histidine kinase"/>
    <property type="match status" value="1"/>
</dbReference>
<keyword evidence="8" id="KW-0732">Signal</keyword>
<keyword evidence="7" id="KW-1133">Transmembrane helix</keyword>
<dbReference type="SMART" id="SM00028">
    <property type="entry name" value="TPR"/>
    <property type="match status" value="6"/>
</dbReference>
<dbReference type="Proteomes" id="UP000308181">
    <property type="component" value="Unassembled WGS sequence"/>
</dbReference>
<name>A0A4U1BT44_9SPHI</name>
<keyword evidence="3" id="KW-0677">Repeat</keyword>
<feature type="coiled-coil region" evidence="6">
    <location>
        <begin position="308"/>
        <end position="339"/>
    </location>
</feature>
<dbReference type="InterPro" id="IPR019734">
    <property type="entry name" value="TPR_rpt"/>
</dbReference>
<dbReference type="AlphaFoldDB" id="A0A4U1BT44"/>
<evidence type="ECO:0000256" key="1">
    <source>
        <dbReference type="ARBA" id="ARBA00004496"/>
    </source>
</evidence>
<evidence type="ECO:0000256" key="6">
    <source>
        <dbReference type="SAM" id="Coils"/>
    </source>
</evidence>
<keyword evidence="4" id="KW-0802">TPR repeat</keyword>
<feature type="transmembrane region" description="Helical" evidence="7">
    <location>
        <begin position="344"/>
        <end position="363"/>
    </location>
</feature>
<gene>
    <name evidence="9" type="ORF">FA046_16210</name>
</gene>
<evidence type="ECO:0000256" key="2">
    <source>
        <dbReference type="ARBA" id="ARBA00022490"/>
    </source>
</evidence>
<keyword evidence="6" id="KW-0175">Coiled coil</keyword>
<dbReference type="PANTHER" id="PTHR46630:SF1">
    <property type="entry name" value="TETRATRICOPEPTIDE REPEAT PROTEIN 29"/>
    <property type="match status" value="1"/>
</dbReference>
<feature type="signal peptide" evidence="8">
    <location>
        <begin position="1"/>
        <end position="18"/>
    </location>
</feature>
<dbReference type="InterPro" id="IPR011990">
    <property type="entry name" value="TPR-like_helical_dom_sf"/>
</dbReference>
<proteinExistence type="inferred from homology"/>
<dbReference type="Pfam" id="PF13424">
    <property type="entry name" value="TPR_12"/>
    <property type="match status" value="1"/>
</dbReference>
<dbReference type="SUPFAM" id="SSF48452">
    <property type="entry name" value="TPR-like"/>
    <property type="match status" value="1"/>
</dbReference>
<dbReference type="GO" id="GO:0005737">
    <property type="term" value="C:cytoplasm"/>
    <property type="evidence" value="ECO:0007669"/>
    <property type="project" value="UniProtKB-SubCell"/>
</dbReference>
<sequence length="483" mass="55467">MKYYLLLFFCLNLGRLFAYQTDNSLLGLKSDTNTVNELNKLGYNNRLTDPEQTIITAKKAIKIAADINYNNGLAESNRVLGIGYYYLNQRDTALNYYLTALNLFKKNANQLGEAKVSNNIGNLWLDIDYDKALNYFENTLKIAQKYNIKELIAGSYLNIGNTFSRKKNYNFALSNYEKSSQIFNEINNPVGITQSLQNRGVIYFSLNQFNEAEKLLLEANKKAKEFELNGSVASINLTLTSIYIARGAFDKAEEFLKEGVAFSKLVNDEKRLYDYTFTSYELEFKRKNYQKAISYLKEVHEQDSVNFKRNIASNINLIQETLKQQQQQKENELTIANQRNANTLFIASAIVAILSFFVIFLLIRINKKSSESNKALTSLNQEVSFQKDNVDRINQKLEEIITERTKDLIYKNQKLSEYSSHLSHQIRGPVATLKGLVMLILGNMVESKDVIPQIKKCVDEIDDQIMDINQALHDPTRLHLHSK</sequence>
<dbReference type="Gene3D" id="1.10.287.130">
    <property type="match status" value="1"/>
</dbReference>
<keyword evidence="7" id="KW-0812">Transmembrane</keyword>
<feature type="chain" id="PRO_5020440608" evidence="8">
    <location>
        <begin position="19"/>
        <end position="483"/>
    </location>
</feature>
<dbReference type="Gene3D" id="1.25.40.10">
    <property type="entry name" value="Tetratricopeptide repeat domain"/>
    <property type="match status" value="2"/>
</dbReference>
<protein>
    <submittedName>
        <fullName evidence="9">Tetratricopeptide repeat protein</fullName>
    </submittedName>
</protein>
<comment type="subcellular location">
    <subcellularLocation>
        <location evidence="1">Cytoplasm</location>
    </subcellularLocation>
</comment>
<keyword evidence="10" id="KW-1185">Reference proteome</keyword>
<evidence type="ECO:0000313" key="10">
    <source>
        <dbReference type="Proteomes" id="UP000308181"/>
    </source>
</evidence>
<dbReference type="EMBL" id="SWBP01000008">
    <property type="protein sequence ID" value="TKB95543.1"/>
    <property type="molecule type" value="Genomic_DNA"/>
</dbReference>
<dbReference type="OrthoDB" id="978216at2"/>
<reference evidence="9 10" key="1">
    <citation type="submission" date="2019-04" db="EMBL/GenBank/DDBJ databases">
        <title>Pedobacter sp. AR-3-17 sp. nov., isolated from Arctic soil.</title>
        <authorList>
            <person name="Dahal R.H."/>
            <person name="Kim D.-U."/>
        </authorList>
    </citation>
    <scope>NUCLEOTIDE SEQUENCE [LARGE SCALE GENOMIC DNA]</scope>
    <source>
        <strain evidence="9 10">AR-3-17</strain>
    </source>
</reference>
<evidence type="ECO:0000313" key="9">
    <source>
        <dbReference type="EMBL" id="TKB95543.1"/>
    </source>
</evidence>
<evidence type="ECO:0000256" key="5">
    <source>
        <dbReference type="ARBA" id="ARBA00038253"/>
    </source>
</evidence>
<comment type="similarity">
    <text evidence="5">Belongs to the Rap family.</text>
</comment>
<organism evidence="9 10">
    <name type="scientific">Pedobacter cryophilus</name>
    <dbReference type="NCBI Taxonomy" id="2571271"/>
    <lineage>
        <taxon>Bacteria</taxon>
        <taxon>Pseudomonadati</taxon>
        <taxon>Bacteroidota</taxon>
        <taxon>Sphingobacteriia</taxon>
        <taxon>Sphingobacteriales</taxon>
        <taxon>Sphingobacteriaceae</taxon>
        <taxon>Pedobacter</taxon>
    </lineage>
</organism>
<keyword evidence="2" id="KW-0963">Cytoplasm</keyword>